<comment type="caution">
    <text evidence="3">The sequence shown here is derived from an EMBL/GenBank/DDBJ whole genome shotgun (WGS) entry which is preliminary data.</text>
</comment>
<protein>
    <recommendedName>
        <fullName evidence="5">Transmembrane protein</fullName>
    </recommendedName>
</protein>
<sequence length="157" mass="16893">MLRFGENIVSLMVAWGDDFIGQLKSLSSSLVEDDEYLLLFILLLGVPAIIVLGLIARVIHRTHNRVRYATEYVEQDPDAFVTSSSSSEESGEEAADQYTVEEVLAMAQSLSSQEKLQRRAARRAEASGIGARGATGPPLASAPAPAASAEISDKKNN</sequence>
<evidence type="ECO:0000313" key="4">
    <source>
        <dbReference type="Proteomes" id="UP000038009"/>
    </source>
</evidence>
<dbReference type="Proteomes" id="UP000038009">
    <property type="component" value="Unassembled WGS sequence"/>
</dbReference>
<keyword evidence="2" id="KW-1133">Transmembrane helix</keyword>
<name>A0A0N1HZN0_LEPSE</name>
<evidence type="ECO:0000313" key="3">
    <source>
        <dbReference type="EMBL" id="KPI82902.1"/>
    </source>
</evidence>
<dbReference type="OMA" id="VIRRTHD"/>
<feature type="region of interest" description="Disordered" evidence="1">
    <location>
        <begin position="114"/>
        <end position="157"/>
    </location>
</feature>
<feature type="transmembrane region" description="Helical" evidence="2">
    <location>
        <begin position="36"/>
        <end position="59"/>
    </location>
</feature>
<proteinExistence type="predicted"/>
<organism evidence="3 4">
    <name type="scientific">Leptomonas seymouri</name>
    <dbReference type="NCBI Taxonomy" id="5684"/>
    <lineage>
        <taxon>Eukaryota</taxon>
        <taxon>Discoba</taxon>
        <taxon>Euglenozoa</taxon>
        <taxon>Kinetoplastea</taxon>
        <taxon>Metakinetoplastina</taxon>
        <taxon>Trypanosomatida</taxon>
        <taxon>Trypanosomatidae</taxon>
        <taxon>Leishmaniinae</taxon>
        <taxon>Leptomonas</taxon>
    </lineage>
</organism>
<evidence type="ECO:0000256" key="1">
    <source>
        <dbReference type="SAM" id="MobiDB-lite"/>
    </source>
</evidence>
<dbReference type="OrthoDB" id="266331at2759"/>
<evidence type="ECO:0000256" key="2">
    <source>
        <dbReference type="SAM" id="Phobius"/>
    </source>
</evidence>
<dbReference type="VEuPathDB" id="TriTrypDB:Lsey_0494_0040"/>
<accession>A0A0N1HZN0</accession>
<gene>
    <name evidence="3" type="ORF">ABL78_8088</name>
</gene>
<keyword evidence="4" id="KW-1185">Reference proteome</keyword>
<keyword evidence="2" id="KW-0812">Transmembrane</keyword>
<dbReference type="AlphaFoldDB" id="A0A0N1HZN0"/>
<evidence type="ECO:0008006" key="5">
    <source>
        <dbReference type="Google" id="ProtNLM"/>
    </source>
</evidence>
<keyword evidence="2" id="KW-0472">Membrane</keyword>
<dbReference type="EMBL" id="LJSK01000494">
    <property type="protein sequence ID" value="KPI82902.1"/>
    <property type="molecule type" value="Genomic_DNA"/>
</dbReference>
<feature type="compositionally biased region" description="Low complexity" evidence="1">
    <location>
        <begin position="137"/>
        <end position="149"/>
    </location>
</feature>
<reference evidence="3 4" key="1">
    <citation type="journal article" date="2015" name="PLoS Pathog.">
        <title>Leptomonas seymouri: Adaptations to the Dixenous Life Cycle Analyzed by Genome Sequencing, Transcriptome Profiling and Co-infection with Leishmania donovani.</title>
        <authorList>
            <person name="Kraeva N."/>
            <person name="Butenko A."/>
            <person name="Hlavacova J."/>
            <person name="Kostygov A."/>
            <person name="Myskova J."/>
            <person name="Grybchuk D."/>
            <person name="Lestinova T."/>
            <person name="Votypka J."/>
            <person name="Volf P."/>
            <person name="Opperdoes F."/>
            <person name="Flegontov P."/>
            <person name="Lukes J."/>
            <person name="Yurchenko V."/>
        </authorList>
    </citation>
    <scope>NUCLEOTIDE SEQUENCE [LARGE SCALE GENOMIC DNA]</scope>
    <source>
        <strain evidence="3 4">ATCC 30220</strain>
    </source>
</reference>